<dbReference type="RefSeq" id="WP_200348157.1">
    <property type="nucleotide sequence ID" value="NZ_NRSJ01000048.1"/>
</dbReference>
<comment type="caution">
    <text evidence="1">The sequence shown here is derived from an EMBL/GenBank/DDBJ whole genome shotgun (WGS) entry which is preliminary data.</text>
</comment>
<organism evidence="1 2">
    <name type="scientific">Halochromatium glycolicum</name>
    <dbReference type="NCBI Taxonomy" id="85075"/>
    <lineage>
        <taxon>Bacteria</taxon>
        <taxon>Pseudomonadati</taxon>
        <taxon>Pseudomonadota</taxon>
        <taxon>Gammaproteobacteria</taxon>
        <taxon>Chromatiales</taxon>
        <taxon>Chromatiaceae</taxon>
        <taxon>Halochromatium</taxon>
    </lineage>
</organism>
<gene>
    <name evidence="1" type="ORF">CKO40_19605</name>
</gene>
<evidence type="ECO:0000313" key="1">
    <source>
        <dbReference type="EMBL" id="MBK1706687.1"/>
    </source>
</evidence>
<keyword evidence="2" id="KW-1185">Reference proteome</keyword>
<name>A0AAJ0XCB3_9GAMM</name>
<dbReference type="EMBL" id="NRSJ01000048">
    <property type="protein sequence ID" value="MBK1706687.1"/>
    <property type="molecule type" value="Genomic_DNA"/>
</dbReference>
<proteinExistence type="predicted"/>
<dbReference type="Proteomes" id="UP001296776">
    <property type="component" value="Unassembled WGS sequence"/>
</dbReference>
<reference evidence="1" key="2">
    <citation type="journal article" date="2020" name="Microorganisms">
        <title>Osmotic Adaptation and Compatible Solute Biosynthesis of Phototrophic Bacteria as Revealed from Genome Analyses.</title>
        <authorList>
            <person name="Imhoff J.F."/>
            <person name="Rahn T."/>
            <person name="Kunzel S."/>
            <person name="Keller A."/>
            <person name="Neulinger S.C."/>
        </authorList>
    </citation>
    <scope>NUCLEOTIDE SEQUENCE</scope>
    <source>
        <strain evidence="1">DSM 11080</strain>
    </source>
</reference>
<accession>A0AAJ0XCB3</accession>
<sequence length="127" mass="13004">MDQTLAIDAVYTRSINLSRDGNARELVQAYLPTSRAVQALEQMAGGLGHAAQNRALALNGPYGSGKSALGLFAGALLSAPDGALHQTAAGVLAQTDAALAARFRAAVAHSFGSPLKVLINPRLGDLP</sequence>
<evidence type="ECO:0000313" key="2">
    <source>
        <dbReference type="Proteomes" id="UP001296776"/>
    </source>
</evidence>
<dbReference type="AlphaFoldDB" id="A0AAJ0XCB3"/>
<reference evidence="1" key="1">
    <citation type="submission" date="2017-08" db="EMBL/GenBank/DDBJ databases">
        <authorList>
            <person name="Imhoff J.F."/>
            <person name="Rahn T."/>
            <person name="Kuenzel S."/>
            <person name="Neulinger S.C."/>
        </authorList>
    </citation>
    <scope>NUCLEOTIDE SEQUENCE</scope>
    <source>
        <strain evidence="1">DSM 11080</strain>
    </source>
</reference>
<protein>
    <submittedName>
        <fullName evidence="1">Uncharacterized protein</fullName>
    </submittedName>
</protein>